<proteinExistence type="inferred from homology"/>
<dbReference type="SMART" id="SM00861">
    <property type="entry name" value="Transket_pyr"/>
    <property type="match status" value="1"/>
</dbReference>
<dbReference type="SUPFAM" id="SSF52922">
    <property type="entry name" value="TK C-terminal domain-like"/>
    <property type="match status" value="1"/>
</dbReference>
<dbReference type="AlphaFoldDB" id="A0A178YRR4"/>
<dbReference type="RefSeq" id="WP_066868138.1">
    <property type="nucleotide sequence ID" value="NZ_LNQB01000039.1"/>
</dbReference>
<dbReference type="FunFam" id="3.40.50.970:FF:000129">
    <property type="entry name" value="Transketolase"/>
    <property type="match status" value="1"/>
</dbReference>
<keyword evidence="6" id="KW-1185">Reference proteome</keyword>
<dbReference type="STRING" id="36856.ATB98_14890"/>
<dbReference type="EMBL" id="LNQB01000039">
    <property type="protein sequence ID" value="OAP50300.1"/>
    <property type="molecule type" value="Genomic_DNA"/>
</dbReference>
<dbReference type="InterPro" id="IPR009014">
    <property type="entry name" value="Transketo_C/PFOR_II"/>
</dbReference>
<dbReference type="PANTHER" id="PTHR43825">
    <property type="entry name" value="PYRUVATE DEHYDROGENASE E1 COMPONENT"/>
    <property type="match status" value="1"/>
</dbReference>
<comment type="caution">
    <text evidence="5">The sequence shown here is derived from an EMBL/GenBank/DDBJ whole genome shotgun (WGS) entry which is preliminary data.</text>
</comment>
<evidence type="ECO:0000259" key="4">
    <source>
        <dbReference type="SMART" id="SM00861"/>
    </source>
</evidence>
<dbReference type="Pfam" id="PF02780">
    <property type="entry name" value="Transketolase_C"/>
    <property type="match status" value="1"/>
</dbReference>
<dbReference type="InterPro" id="IPR051157">
    <property type="entry name" value="PDH/Transketolase"/>
</dbReference>
<dbReference type="CDD" id="cd07033">
    <property type="entry name" value="TPP_PYR_DXS_TK_like"/>
    <property type="match status" value="1"/>
</dbReference>
<organism evidence="5 6">
    <name type="scientific">Sinorhizobium saheli</name>
    <dbReference type="NCBI Taxonomy" id="36856"/>
    <lineage>
        <taxon>Bacteria</taxon>
        <taxon>Pseudomonadati</taxon>
        <taxon>Pseudomonadota</taxon>
        <taxon>Alphaproteobacteria</taxon>
        <taxon>Hyphomicrobiales</taxon>
        <taxon>Rhizobiaceae</taxon>
        <taxon>Sinorhizobium/Ensifer group</taxon>
        <taxon>Sinorhizobium</taxon>
    </lineage>
</organism>
<reference evidence="5 6" key="1">
    <citation type="submission" date="2015-11" db="EMBL/GenBank/DDBJ databases">
        <title>Ensifer anhuiense sp. nov., an effective nitrogen fixation bacterium with Glycine soja.</title>
        <authorList>
            <person name="Yan H."/>
            <person name="Chen W."/>
        </authorList>
    </citation>
    <scope>NUCLEOTIDE SEQUENCE [LARGE SCALE GENOMIC DNA]</scope>
    <source>
        <strain evidence="5 6">LMG 7837</strain>
    </source>
</reference>
<dbReference type="OrthoDB" id="8732661at2"/>
<dbReference type="Gene3D" id="3.40.50.920">
    <property type="match status" value="1"/>
</dbReference>
<dbReference type="SUPFAM" id="SSF52518">
    <property type="entry name" value="Thiamin diphosphate-binding fold (THDP-binding)"/>
    <property type="match status" value="1"/>
</dbReference>
<evidence type="ECO:0000256" key="3">
    <source>
        <dbReference type="ARBA" id="ARBA00023052"/>
    </source>
</evidence>
<sequence>MKDVIASPKLHDCRDAFVAVLERLGADNPKVVAVCNDSVGSSKLGGFKSRWPERLVNVGIAEQNMVGVGAGLANGGLLPFVCGASCFLTGRSLEQIKADIAYSNANVKLVGISSGMAYGELGPTHHSIEDFAWTRVLPNLPVIAPCDSIETAAAVEWAARYEGPVFLRLSRVGVPDLLPAGHRFELGKANLLRDGDAITLIANGTLTHRMLKAADLLSEQGIEARVLNMATVRPIDVEAVVAAALKTGAILTAEEHSTFGGLGSAIAEFVVAEAPVPMKILGVPGIFAPTGSAEFLLDEFGMSPAAIAEAAVALIARKSSRA</sequence>
<comment type="similarity">
    <text evidence="2">Belongs to the transketolase family.</text>
</comment>
<dbReference type="Pfam" id="PF02779">
    <property type="entry name" value="Transket_pyr"/>
    <property type="match status" value="1"/>
</dbReference>
<gene>
    <name evidence="5" type="ORF">ATB98_14890</name>
</gene>
<feature type="domain" description="Transketolase-like pyrimidine-binding" evidence="4">
    <location>
        <begin position="11"/>
        <end position="176"/>
    </location>
</feature>
<dbReference type="Proteomes" id="UP000078507">
    <property type="component" value="Unassembled WGS sequence"/>
</dbReference>
<name>A0A178YRR4_SINSA</name>
<evidence type="ECO:0000256" key="1">
    <source>
        <dbReference type="ARBA" id="ARBA00001964"/>
    </source>
</evidence>
<protein>
    <submittedName>
        <fullName evidence="5">Transketolase</fullName>
    </submittedName>
</protein>
<keyword evidence="3" id="KW-0786">Thiamine pyrophosphate</keyword>
<dbReference type="InterPro" id="IPR033248">
    <property type="entry name" value="Transketolase_C"/>
</dbReference>
<evidence type="ECO:0000313" key="6">
    <source>
        <dbReference type="Proteomes" id="UP000078507"/>
    </source>
</evidence>
<dbReference type="PANTHER" id="PTHR43825:SF1">
    <property type="entry name" value="TRANSKETOLASE-LIKE PYRIMIDINE-BINDING DOMAIN-CONTAINING PROTEIN"/>
    <property type="match status" value="1"/>
</dbReference>
<comment type="cofactor">
    <cofactor evidence="1">
        <name>thiamine diphosphate</name>
        <dbReference type="ChEBI" id="CHEBI:58937"/>
    </cofactor>
</comment>
<evidence type="ECO:0000313" key="5">
    <source>
        <dbReference type="EMBL" id="OAP50300.1"/>
    </source>
</evidence>
<dbReference type="InterPro" id="IPR005475">
    <property type="entry name" value="Transketolase-like_Pyr-bd"/>
</dbReference>
<dbReference type="InterPro" id="IPR029061">
    <property type="entry name" value="THDP-binding"/>
</dbReference>
<dbReference type="Gene3D" id="3.40.50.970">
    <property type="match status" value="1"/>
</dbReference>
<accession>A0A178YRR4</accession>
<evidence type="ECO:0000256" key="2">
    <source>
        <dbReference type="ARBA" id="ARBA00007131"/>
    </source>
</evidence>